<sequence>MLVDGPAIAGITVLFAMGKACRYARGRPSLEVVFQTIAHGPMPES</sequence>
<name>A0ABU0MRE2_9PROT</name>
<dbReference type="EMBL" id="JAUSVU010000022">
    <property type="protein sequence ID" value="MDQ0536051.1"/>
    <property type="molecule type" value="Genomic_DNA"/>
</dbReference>
<proteinExistence type="predicted"/>
<reference evidence="1 2" key="1">
    <citation type="submission" date="2023-07" db="EMBL/GenBank/DDBJ databases">
        <title>Genomic Encyclopedia of Type Strains, Phase IV (KMG-IV): sequencing the most valuable type-strain genomes for metagenomic binning, comparative biology and taxonomic classification.</title>
        <authorList>
            <person name="Goeker M."/>
        </authorList>
    </citation>
    <scope>NUCLEOTIDE SEQUENCE [LARGE SCALE GENOMIC DNA]</scope>
    <source>
        <strain evidence="1 2">DSM 19922</strain>
    </source>
</reference>
<accession>A0ABU0MRE2</accession>
<dbReference type="Proteomes" id="UP001244552">
    <property type="component" value="Unassembled WGS sequence"/>
</dbReference>
<gene>
    <name evidence="1" type="ORF">QO018_004942</name>
</gene>
<dbReference type="RefSeq" id="WP_209988443.1">
    <property type="nucleotide sequence ID" value="NZ_JAGINO010000024.1"/>
</dbReference>
<organism evidence="1 2">
    <name type="scientific">Azospirillum picis</name>
    <dbReference type="NCBI Taxonomy" id="488438"/>
    <lineage>
        <taxon>Bacteria</taxon>
        <taxon>Pseudomonadati</taxon>
        <taxon>Pseudomonadota</taxon>
        <taxon>Alphaproteobacteria</taxon>
        <taxon>Rhodospirillales</taxon>
        <taxon>Azospirillaceae</taxon>
        <taxon>Azospirillum</taxon>
    </lineage>
</organism>
<comment type="caution">
    <text evidence="1">The sequence shown here is derived from an EMBL/GenBank/DDBJ whole genome shotgun (WGS) entry which is preliminary data.</text>
</comment>
<evidence type="ECO:0000313" key="2">
    <source>
        <dbReference type="Proteomes" id="UP001244552"/>
    </source>
</evidence>
<evidence type="ECO:0008006" key="3">
    <source>
        <dbReference type="Google" id="ProtNLM"/>
    </source>
</evidence>
<evidence type="ECO:0000313" key="1">
    <source>
        <dbReference type="EMBL" id="MDQ0536051.1"/>
    </source>
</evidence>
<keyword evidence="2" id="KW-1185">Reference proteome</keyword>
<protein>
    <recommendedName>
        <fullName evidence="3">Transposase</fullName>
    </recommendedName>
</protein>